<dbReference type="Gene3D" id="2.130.10.10">
    <property type="entry name" value="YVTN repeat-like/Quinoprotein amine dehydrogenase"/>
    <property type="match status" value="1"/>
</dbReference>
<keyword evidence="2" id="KW-1185">Reference proteome</keyword>
<organism evidence="1 2">
    <name type="scientific">Paragonimus westermani</name>
    <dbReference type="NCBI Taxonomy" id="34504"/>
    <lineage>
        <taxon>Eukaryota</taxon>
        <taxon>Metazoa</taxon>
        <taxon>Spiralia</taxon>
        <taxon>Lophotrochozoa</taxon>
        <taxon>Platyhelminthes</taxon>
        <taxon>Trematoda</taxon>
        <taxon>Digenea</taxon>
        <taxon>Plagiorchiida</taxon>
        <taxon>Troglotremata</taxon>
        <taxon>Troglotrematidae</taxon>
        <taxon>Paragonimus</taxon>
    </lineage>
</organism>
<comment type="caution">
    <text evidence="1">The sequence shown here is derived from an EMBL/GenBank/DDBJ whole genome shotgun (WGS) entry which is preliminary data.</text>
</comment>
<evidence type="ECO:0000313" key="1">
    <source>
        <dbReference type="EMBL" id="KAF8565085.1"/>
    </source>
</evidence>
<dbReference type="OrthoDB" id="6260686at2759"/>
<dbReference type="InterPro" id="IPR015943">
    <property type="entry name" value="WD40/YVTN_repeat-like_dom_sf"/>
</dbReference>
<reference evidence="1 2" key="1">
    <citation type="submission" date="2019-07" db="EMBL/GenBank/DDBJ databases">
        <title>Annotation for the trematode Paragonimus westermani.</title>
        <authorList>
            <person name="Choi Y.-J."/>
        </authorList>
    </citation>
    <scope>NUCLEOTIDE SEQUENCE [LARGE SCALE GENOMIC DNA]</scope>
    <source>
        <strain evidence="1">180907_Pwestermani</strain>
    </source>
</reference>
<sequence>MTKTSLYNLDLEASVEELRVFGAPIVSIRACSTTQLSQTSDCMDRCDPPSKSHFLLVGLRNGTVIVRDLQTAHFVRTVKAHSDPVLQMTLCPPIDATKNIHLCALSSSYSVEQENHIALIRMLKLTPEQTCSSNEMTTEDLQAVTILTLDESFNVSDQLVVHICRSAASLHLFMTMILTSVKIALSFNDL</sequence>
<dbReference type="SUPFAM" id="SSF50978">
    <property type="entry name" value="WD40 repeat-like"/>
    <property type="match status" value="1"/>
</dbReference>
<accession>A0A8T0DB71</accession>
<gene>
    <name evidence="1" type="ORF">P879_05292</name>
</gene>
<proteinExistence type="predicted"/>
<dbReference type="InterPro" id="IPR036322">
    <property type="entry name" value="WD40_repeat_dom_sf"/>
</dbReference>
<protein>
    <submittedName>
        <fullName evidence="1">Uncharacterized protein</fullName>
    </submittedName>
</protein>
<name>A0A8T0DB71_9TREM</name>
<dbReference type="AlphaFoldDB" id="A0A8T0DB71"/>
<dbReference type="Proteomes" id="UP000699462">
    <property type="component" value="Unassembled WGS sequence"/>
</dbReference>
<evidence type="ECO:0000313" key="2">
    <source>
        <dbReference type="Proteomes" id="UP000699462"/>
    </source>
</evidence>
<dbReference type="EMBL" id="JTDF01007327">
    <property type="protein sequence ID" value="KAF8565085.1"/>
    <property type="molecule type" value="Genomic_DNA"/>
</dbReference>